<protein>
    <recommendedName>
        <fullName evidence="7">Xylanolytic transcriptional activator regulatory domain-containing protein</fullName>
    </recommendedName>
</protein>
<dbReference type="Proteomes" id="UP001239795">
    <property type="component" value="Unassembled WGS sequence"/>
</dbReference>
<dbReference type="Pfam" id="PF06985">
    <property type="entry name" value="HET"/>
    <property type="match status" value="1"/>
</dbReference>
<gene>
    <name evidence="8" type="ORF">CMEL01_10155</name>
</gene>
<keyword evidence="6" id="KW-0539">Nucleus</keyword>
<evidence type="ECO:0000313" key="9">
    <source>
        <dbReference type="Proteomes" id="UP001239795"/>
    </source>
</evidence>
<dbReference type="GO" id="GO:0003677">
    <property type="term" value="F:DNA binding"/>
    <property type="evidence" value="ECO:0007669"/>
    <property type="project" value="UniProtKB-KW"/>
</dbReference>
<dbReference type="PANTHER" id="PTHR31313:SF77">
    <property type="entry name" value="ZN(II)2CYS6 TRANSCRIPTION FACTOR (EUROFUNG)"/>
    <property type="match status" value="1"/>
</dbReference>
<comment type="caution">
    <text evidence="8">The sequence shown here is derived from an EMBL/GenBank/DDBJ whole genome shotgun (WGS) entry which is preliminary data.</text>
</comment>
<dbReference type="GO" id="GO:0008270">
    <property type="term" value="F:zinc ion binding"/>
    <property type="evidence" value="ECO:0007669"/>
    <property type="project" value="InterPro"/>
</dbReference>
<sequence length="1336" mass="151043">MPSEEAKSLTRILNTLGLSTTQLAIERDKTPPIDPALSLEPQTSAVCVPSNNTILPPDQLPLGFSLPFDPSSFNLGNDATVGLAPPVQDGLLNLTTRAIADWEWSPSENADNIITNGGGIASVQTPSHPLLSTYSGEAALSDNEEDDAGSGTTEEDLVNQLSDRLGSLQIGPNGHISYFGPTSNFSLMELPVGADTLAVDRTVRNDGQEHLDNMGYGKQVPQDLEDHLINLYFTWQDPFQHVVDRTLYDEAKHSWHEREEDTPYYSEALRNAMCSLGATFETRYHPSFITFPKSLPDFFAARAKTLLEIELDSPSVSTVQAMIVLSSHEIGANRDSRAMAIRLAFDLALHKDMTPYVNKGVLKPAEAELRRAVFWSAYTMDQTLGFYRGRPFRISMDDITVGKPTEDSSDGRIEQWLPYVSRLSNGNAPVPIQDYTEVISLYRIELCEIMAPLGHTLYGNSRIPRDILQANNEKIVSILFAWKQNLPRTIQVDLEDSEGPFLPHVLLLHMQYYQNVIHAHRPWMSSSYIQPQPPQGPGYMHAQQMCIESAAAVAKLILIYERQYSLKRVHIQGVAIIFSAAIILIFASISRRRRKRTTETATHLSVCFRALEELSGTWECAKRSRDFLLMLQLFDPARFDGLPAIGSAQSYKTSWTKYIQHVGDWRPLTREDRISQYPPGIIPSCPFCDLVFSIGFNLNRYPMAEKEKIMLAIPANLLYNFAEKAKLGDGGERPDFNSVLLLVMNPSHYKTASAQYFGNTSAGGGLTAWIRFAHREAPGSLVSLASTAILEPTRPLLDLPMQARVLREERIDYGLVRSWIHLCENHHDACRTNPDWQTLPHFKLIDCETRQIINTNPATRYRYVALSYVWGVAPPDKYTYPCLPDDLPPVIQDAMRATIKLGFRYIWIDRYCIWQDDATHKMSQVERMDQIYGDAELSIIAIGAKDPSYGLPGLSLGRTQHVPITKTIGEQGIVTNFSHQWQLDQISRSKWSTRGWTFQETCLSRRRLYFSNYEVSFECHDMMCFEHLTRPLALQGNLEHHERPEWTLLNTPDGVWAILQKYCDRQLTYSSDRLAAVSGVLKKWSRVNPGCFSYWGIPIVASGWLVVDATASRRAFLAGLQWEIRPEGKNYARLAGFPSWSWVSQNGKTLFGHQGHFHLRPPKLVELTENFDSEVWVETPQGNMVEWADFFETGGLDSSIMQCTRYLHIECWSFQTGPLCYRKIKRRSGTSHDDMFYLPTTRKPSDGKGEFVIKFTPDFGYEDTFLDRKLTAICFSPLEHATCAIVLESVPGLTVRIGLLAFMRIEDLGSHESQSAENLPFAGLPFVQQRRRFRLG</sequence>
<dbReference type="InterPro" id="IPR051615">
    <property type="entry name" value="Transcr_Regulatory_Elem"/>
</dbReference>
<feature type="domain" description="Xylanolytic transcriptional activator regulatory" evidence="7">
    <location>
        <begin position="333"/>
        <end position="410"/>
    </location>
</feature>
<keyword evidence="2" id="KW-0862">Zinc</keyword>
<evidence type="ECO:0000256" key="4">
    <source>
        <dbReference type="ARBA" id="ARBA00023125"/>
    </source>
</evidence>
<name>A0AAI9XEF7_9PEZI</name>
<dbReference type="GO" id="GO:0006351">
    <property type="term" value="P:DNA-templated transcription"/>
    <property type="evidence" value="ECO:0007669"/>
    <property type="project" value="InterPro"/>
</dbReference>
<dbReference type="InterPro" id="IPR007219">
    <property type="entry name" value="XnlR_reg_dom"/>
</dbReference>
<evidence type="ECO:0000256" key="3">
    <source>
        <dbReference type="ARBA" id="ARBA00023015"/>
    </source>
</evidence>
<evidence type="ECO:0000313" key="8">
    <source>
        <dbReference type="EMBL" id="KAK1445912.1"/>
    </source>
</evidence>
<dbReference type="SMART" id="SM00906">
    <property type="entry name" value="Fungal_trans"/>
    <property type="match status" value="1"/>
</dbReference>
<keyword evidence="5" id="KW-0804">Transcription</keyword>
<evidence type="ECO:0000256" key="1">
    <source>
        <dbReference type="ARBA" id="ARBA00022723"/>
    </source>
</evidence>
<dbReference type="PANTHER" id="PTHR31313">
    <property type="entry name" value="TY1 ENHANCER ACTIVATOR"/>
    <property type="match status" value="1"/>
</dbReference>
<keyword evidence="3" id="KW-0805">Transcription regulation</keyword>
<dbReference type="Pfam" id="PF04082">
    <property type="entry name" value="Fungal_trans"/>
    <property type="match status" value="1"/>
</dbReference>
<keyword evidence="9" id="KW-1185">Reference proteome</keyword>
<accession>A0AAI9XEF7</accession>
<evidence type="ECO:0000259" key="7">
    <source>
        <dbReference type="SMART" id="SM00906"/>
    </source>
</evidence>
<dbReference type="InterPro" id="IPR010730">
    <property type="entry name" value="HET"/>
</dbReference>
<evidence type="ECO:0000256" key="5">
    <source>
        <dbReference type="ARBA" id="ARBA00023163"/>
    </source>
</evidence>
<reference evidence="8 9" key="1">
    <citation type="submission" date="2016-10" db="EMBL/GenBank/DDBJ databases">
        <title>The genome sequence of Colletotrichum fioriniae PJ7.</title>
        <authorList>
            <person name="Baroncelli R."/>
        </authorList>
    </citation>
    <scope>NUCLEOTIDE SEQUENCE [LARGE SCALE GENOMIC DNA]</scope>
    <source>
        <strain evidence="8">Col 31</strain>
    </source>
</reference>
<keyword evidence="1" id="KW-0479">Metal-binding</keyword>
<keyword evidence="4" id="KW-0238">DNA-binding</keyword>
<evidence type="ECO:0000256" key="6">
    <source>
        <dbReference type="ARBA" id="ARBA00023242"/>
    </source>
</evidence>
<organism evidence="8 9">
    <name type="scientific">Colletotrichum melonis</name>
    <dbReference type="NCBI Taxonomy" id="1209925"/>
    <lineage>
        <taxon>Eukaryota</taxon>
        <taxon>Fungi</taxon>
        <taxon>Dikarya</taxon>
        <taxon>Ascomycota</taxon>
        <taxon>Pezizomycotina</taxon>
        <taxon>Sordariomycetes</taxon>
        <taxon>Hypocreomycetidae</taxon>
        <taxon>Glomerellales</taxon>
        <taxon>Glomerellaceae</taxon>
        <taxon>Colletotrichum</taxon>
        <taxon>Colletotrichum acutatum species complex</taxon>
    </lineage>
</organism>
<evidence type="ECO:0000256" key="2">
    <source>
        <dbReference type="ARBA" id="ARBA00022833"/>
    </source>
</evidence>
<dbReference type="CDD" id="cd12148">
    <property type="entry name" value="fungal_TF_MHR"/>
    <property type="match status" value="1"/>
</dbReference>
<dbReference type="EMBL" id="MLGG01000090">
    <property type="protein sequence ID" value="KAK1445912.1"/>
    <property type="molecule type" value="Genomic_DNA"/>
</dbReference>
<proteinExistence type="predicted"/>